<dbReference type="PANTHER" id="PTHR33096">
    <property type="entry name" value="CXC2 DOMAIN-CONTAINING PROTEIN"/>
    <property type="match status" value="1"/>
</dbReference>
<dbReference type="InterPro" id="IPR041457">
    <property type="entry name" value="CxC2_KDZ-assoc"/>
</dbReference>
<evidence type="ECO:0000259" key="3">
    <source>
        <dbReference type="Pfam" id="PF18803"/>
    </source>
</evidence>
<dbReference type="EMBL" id="SGPM01000637">
    <property type="protein sequence ID" value="THH17670.1"/>
    <property type="molecule type" value="Genomic_DNA"/>
</dbReference>
<feature type="region of interest" description="Disordered" evidence="1">
    <location>
        <begin position="203"/>
        <end position="223"/>
    </location>
</feature>
<gene>
    <name evidence="4" type="ORF">EUX98_g9084</name>
</gene>
<feature type="domain" description="Ribonuclease H1 N-terminal" evidence="2">
    <location>
        <begin position="363"/>
        <end position="403"/>
    </location>
</feature>
<keyword evidence="5" id="KW-1185">Reference proteome</keyword>
<dbReference type="PANTHER" id="PTHR33096:SF1">
    <property type="entry name" value="CXC1-LIKE CYSTEINE CLUSTER ASSOCIATED WITH KDZ TRANSPOSASES DOMAIN-CONTAINING PROTEIN"/>
    <property type="match status" value="1"/>
</dbReference>
<proteinExistence type="predicted"/>
<dbReference type="OrthoDB" id="2756259at2759"/>
<dbReference type="SUPFAM" id="SSF55658">
    <property type="entry name" value="L9 N-domain-like"/>
    <property type="match status" value="1"/>
</dbReference>
<feature type="region of interest" description="Disordered" evidence="1">
    <location>
        <begin position="242"/>
        <end position="333"/>
    </location>
</feature>
<name>A0A4S4M490_9APHY</name>
<reference evidence="4 5" key="1">
    <citation type="submission" date="2019-02" db="EMBL/GenBank/DDBJ databases">
        <title>Genome sequencing of the rare red list fungi Antrodiella citrinella (Flaviporus citrinellus).</title>
        <authorList>
            <person name="Buettner E."/>
            <person name="Kellner H."/>
        </authorList>
    </citation>
    <scope>NUCLEOTIDE SEQUENCE [LARGE SCALE GENOMIC DNA]</scope>
    <source>
        <strain evidence="4 5">DSM 108506</strain>
    </source>
</reference>
<evidence type="ECO:0000313" key="4">
    <source>
        <dbReference type="EMBL" id="THH17670.1"/>
    </source>
</evidence>
<feature type="compositionally biased region" description="Basic residues" evidence="1">
    <location>
        <begin position="1381"/>
        <end position="1391"/>
    </location>
</feature>
<sequence length="1421" mass="161384">MSGRRRPKAAHPPSTTLSTSSSRRTDVQSAGAHDQQSVLLTFPANHALTMSTIRSNIAYTNTHPHPTRQRDLWPQLPADTPSGYALAPVQGREDLFFLAIKYYRPYRRLSFDYILVFTVCLHVPSYTFYVRLACHTWHVLNFRQSFNNCLICSFRDNNVVYVYIDHAYIDHAYVDHAYIDHASAHTSSTRITPTVQTMHSAIPRHRGADRASRSAGPATPSYSSATFTTALTHITSPTPSLVGTPFATPMSTPPSTPLAVPSSLPTHFSDAEVSEDEDPGSDLSGGVTWSNFDRVSSDDEDRASDGNALDDNDRYYEGNTVPRNATPDGDEVPTVHPLLLLPSEIEGEIIETQDPKKKRVKRWYVITVGFRTGVFSIWLEALGYISGCPGAIHCSFNLHNEACNAYLTARTRGDKLAATTKVITSVNGRLRQRTIALKMPPRAHPLAVESSDEEPDVDPIDAEAEEQFDPEVDVVGEGGVEQEMGDLEEEEQQTSETSKDRLARWLPYRDLYLDELLRADGLGDALGIQTCVGCNTLGEYRCRNCCTSLLFCRDCMCERHAYMPLHRIEVWTGSFFNKACLADVGLVFQLGHVDTTGIHTMQIQFCECVREGGTILDLWTQVFRAGWLPATTERPKTAFTFSLLDFYLELNWRAKTNLNDFYKTLEDLTDKTGVTSEYYRYRQMSLAVRIWRHLHSLKRHGRGHDEGGALATAPGALAVECAACPHPGRNLPNNWSDCPPEQMWIYFMFLMVDANFRLRCKDRGIDDMELGSGWAFFVEETKYVKHIAEHANAQGQDESTCSAEHKAILSANLRKDGYIASGVGAVLCARHAFARPNGVGDLQKGEKFCNMDYLVLSTLVLSLVLRLVLSYDIACQYSKKFDTRRLLYSEDLQVNIEAIRWAIPKKHIAVHGKNHSRFSLNFLRHVGRTYGEGIESAWNYNNPLSGATIEMGLALRHEVLDDHWNAWNWLKTVSFGSHLARSLEEALLKSQEHRQAFEDHDAMYESKVTDEWTVLVQRWHINPNSKPDPFEEPATGISLKTVQLQLAQEEAAVVALGELPEHEVSPSDFVQVAFELEEHQQALRDAMSGKNTLAEDVSIQQRRNTLWRRIQAWRLIQDIYCPGLLLSATAKKVFSIESRLRRAQLEDALADVRHWRRALYKVAEFKKLNVKGTGNKANTRIRATYDRFKNKVLIAVLRYRRARIALLSLDPTGAWRKQFKKLRDEDNRGPTVDKNDEPMTGRNWRKKKGGVGHYKISWIWRTGSEQLDPNSDTFSASMRVEWCQMLARAERWEEEVILLREEMRRVVAFMEWKALSWRNEIGMRTDVSLSLASGLGAYANKQAAVYDKLVLQFVQEWYLVMDDEDILNLWKTRYPEGEPKKKPKEKGKKRAPVLEVESSEEESSEEDGEEQEEEEQEEEDE</sequence>
<dbReference type="InterPro" id="IPR037056">
    <property type="entry name" value="RNase_H1_N_sf"/>
</dbReference>
<dbReference type="Proteomes" id="UP000308730">
    <property type="component" value="Unassembled WGS sequence"/>
</dbReference>
<dbReference type="InterPro" id="IPR009027">
    <property type="entry name" value="Ribosomal_bL9/RNase_H1_N"/>
</dbReference>
<accession>A0A4S4M490</accession>
<feature type="compositionally biased region" description="Acidic residues" evidence="1">
    <location>
        <begin position="1397"/>
        <end position="1421"/>
    </location>
</feature>
<feature type="region of interest" description="Disordered" evidence="1">
    <location>
        <begin position="1"/>
        <end position="34"/>
    </location>
</feature>
<dbReference type="Pfam" id="PF18803">
    <property type="entry name" value="CxC2"/>
    <property type="match status" value="1"/>
</dbReference>
<dbReference type="Pfam" id="PF01693">
    <property type="entry name" value="Cauli_VI"/>
    <property type="match status" value="1"/>
</dbReference>
<evidence type="ECO:0000259" key="2">
    <source>
        <dbReference type="Pfam" id="PF01693"/>
    </source>
</evidence>
<evidence type="ECO:0008006" key="6">
    <source>
        <dbReference type="Google" id="ProtNLM"/>
    </source>
</evidence>
<feature type="region of interest" description="Disordered" evidence="1">
    <location>
        <begin position="1373"/>
        <end position="1421"/>
    </location>
</feature>
<dbReference type="Pfam" id="PF18758">
    <property type="entry name" value="KDZ"/>
    <property type="match status" value="1"/>
</dbReference>
<dbReference type="InterPro" id="IPR011320">
    <property type="entry name" value="RNase_H1_N"/>
</dbReference>
<organism evidence="4 5">
    <name type="scientific">Antrodiella citrinella</name>
    <dbReference type="NCBI Taxonomy" id="2447956"/>
    <lineage>
        <taxon>Eukaryota</taxon>
        <taxon>Fungi</taxon>
        <taxon>Dikarya</taxon>
        <taxon>Basidiomycota</taxon>
        <taxon>Agaricomycotina</taxon>
        <taxon>Agaricomycetes</taxon>
        <taxon>Polyporales</taxon>
        <taxon>Steccherinaceae</taxon>
        <taxon>Antrodiella</taxon>
    </lineage>
</organism>
<dbReference type="InterPro" id="IPR040521">
    <property type="entry name" value="KDZ"/>
</dbReference>
<comment type="caution">
    <text evidence="4">The sequence shown here is derived from an EMBL/GenBank/DDBJ whole genome shotgun (WGS) entry which is preliminary data.</text>
</comment>
<feature type="domain" description="CxC2-like cysteine cluster KDZ transposase-associated" evidence="3">
    <location>
        <begin position="580"/>
        <end position="673"/>
    </location>
</feature>
<evidence type="ECO:0000256" key="1">
    <source>
        <dbReference type="SAM" id="MobiDB-lite"/>
    </source>
</evidence>
<protein>
    <recommendedName>
        <fullName evidence="6">CxC2-like cysteine cluster KDZ transposase-associated domain-containing protein</fullName>
    </recommendedName>
</protein>
<dbReference type="Gene3D" id="3.40.970.10">
    <property type="entry name" value="Ribonuclease H1, N-terminal domain"/>
    <property type="match status" value="1"/>
</dbReference>
<evidence type="ECO:0000313" key="5">
    <source>
        <dbReference type="Proteomes" id="UP000308730"/>
    </source>
</evidence>